<keyword evidence="10" id="KW-1185">Reference proteome</keyword>
<accession>A0A6P3ZVY0</accession>
<sequence>MPRGVPTTIFFTFLLILFFAFFSLHLNRSALSGNADANANANADAFLYRPSSDHNLSARPTNKNSAFYNYAIHEQQQQQQQHSISRHVSSINFSLRSVSVLIPDWEILAIVSPGTPFSPLASGDDYVCVFQNNATSPARFSGKLPFTNRTTFKCLMPNSVRRLRPFFMPTLTKATENQPSISSASADAELYRWNFLVYESFSTDDDVVLFVKGVNQRQGINRSPSVFRCVFFHPSINNPVKTDVTSSSQEVFRCRHPKFNTTSVLSSATEIRMSLEMVEENRVVPSVAYYIPRSRSRSRSSEAVEMERPKPKSKLCACTMVFNVAKFLKEWVVYHSKIGVDKFILYDNASHDHLERVVEELNREGYDVTALFWIWPKTQEAGFSHSALYASESCTWMMYVDVDEFVFSPSWAAAAAVANSISNDHNLKSLLPGVPHPSSSSHDSPRRTGQVSISCNEFGPSNQRSHPIEGVTQGYTCRRKIEQRHKSIVLLDAVDPSLLNVIHHFKLKNGYESKQMSLENAVVNHYKYQAWPEFQTKFRRRVSAYVVDWKETVNPASKDRTPGLGFQPIEPEGWSHMFCEVRDERLKVLTRRWFGSHTLNGFKMVWQM</sequence>
<keyword evidence="6" id="KW-1133">Transmembrane helix</keyword>
<dbReference type="InterPro" id="IPR008166">
    <property type="entry name" value="Glyco_transf_92"/>
</dbReference>
<evidence type="ECO:0000256" key="5">
    <source>
        <dbReference type="ARBA" id="ARBA00022692"/>
    </source>
</evidence>
<dbReference type="EC" id="2.4.1.-" evidence="8"/>
<evidence type="ECO:0000256" key="9">
    <source>
        <dbReference type="SAM" id="MobiDB-lite"/>
    </source>
</evidence>
<keyword evidence="3 8" id="KW-0328">Glycosyltransferase</keyword>
<dbReference type="RefSeq" id="XP_015884134.3">
    <property type="nucleotide sequence ID" value="XM_016028648.4"/>
</dbReference>
<evidence type="ECO:0000256" key="6">
    <source>
        <dbReference type="ARBA" id="ARBA00022989"/>
    </source>
</evidence>
<dbReference type="AlphaFoldDB" id="A0A6P3ZVY0"/>
<dbReference type="FunCoup" id="A0A6P3ZVY0">
    <property type="interactions" value="4"/>
</dbReference>
<evidence type="ECO:0000313" key="11">
    <source>
        <dbReference type="RefSeq" id="XP_015884134.3"/>
    </source>
</evidence>
<evidence type="ECO:0000313" key="10">
    <source>
        <dbReference type="Proteomes" id="UP001652623"/>
    </source>
</evidence>
<comment type="similarity">
    <text evidence="2 8">Belongs to the glycosyltransferase 92 family.</text>
</comment>
<dbReference type="GO" id="GO:0005737">
    <property type="term" value="C:cytoplasm"/>
    <property type="evidence" value="ECO:0007669"/>
    <property type="project" value="TreeGrafter"/>
</dbReference>
<keyword evidence="5" id="KW-0812">Transmembrane</keyword>
<reference evidence="11" key="1">
    <citation type="submission" date="2025-08" db="UniProtKB">
        <authorList>
            <consortium name="RefSeq"/>
        </authorList>
    </citation>
    <scope>IDENTIFICATION</scope>
    <source>
        <tissue evidence="11">Seedling</tissue>
    </source>
</reference>
<name>A0A6P3ZVY0_ZIZJJ</name>
<dbReference type="GO" id="GO:0016020">
    <property type="term" value="C:membrane"/>
    <property type="evidence" value="ECO:0007669"/>
    <property type="project" value="UniProtKB-SubCell"/>
</dbReference>
<proteinExistence type="inferred from homology"/>
<protein>
    <recommendedName>
        <fullName evidence="8">Glycosyltransferase family 92 protein</fullName>
        <ecNumber evidence="8">2.4.1.-</ecNumber>
    </recommendedName>
</protein>
<dbReference type="Proteomes" id="UP001652623">
    <property type="component" value="Chromosome 5"/>
</dbReference>
<dbReference type="GeneID" id="107419833"/>
<evidence type="ECO:0000256" key="4">
    <source>
        <dbReference type="ARBA" id="ARBA00022679"/>
    </source>
</evidence>
<dbReference type="InParanoid" id="A0A6P3ZVY0"/>
<keyword evidence="4 8" id="KW-0808">Transferase</keyword>
<evidence type="ECO:0000256" key="7">
    <source>
        <dbReference type="ARBA" id="ARBA00023136"/>
    </source>
</evidence>
<organism evidence="10 11">
    <name type="scientific">Ziziphus jujuba</name>
    <name type="common">Chinese jujube</name>
    <name type="synonym">Ziziphus sativa</name>
    <dbReference type="NCBI Taxonomy" id="326968"/>
    <lineage>
        <taxon>Eukaryota</taxon>
        <taxon>Viridiplantae</taxon>
        <taxon>Streptophyta</taxon>
        <taxon>Embryophyta</taxon>
        <taxon>Tracheophyta</taxon>
        <taxon>Spermatophyta</taxon>
        <taxon>Magnoliopsida</taxon>
        <taxon>eudicotyledons</taxon>
        <taxon>Gunneridae</taxon>
        <taxon>Pentapetalae</taxon>
        <taxon>rosids</taxon>
        <taxon>fabids</taxon>
        <taxon>Rosales</taxon>
        <taxon>Rhamnaceae</taxon>
        <taxon>Paliureae</taxon>
        <taxon>Ziziphus</taxon>
    </lineage>
</organism>
<evidence type="ECO:0000256" key="2">
    <source>
        <dbReference type="ARBA" id="ARBA00007647"/>
    </source>
</evidence>
<dbReference type="PANTHER" id="PTHR21461:SF69">
    <property type="entry name" value="GLYCOSYLTRANSFERASE FAMILY 92 PROTEIN"/>
    <property type="match status" value="1"/>
</dbReference>
<comment type="subcellular location">
    <subcellularLocation>
        <location evidence="1">Membrane</location>
        <topology evidence="1">Single-pass membrane protein</topology>
    </subcellularLocation>
</comment>
<gene>
    <name evidence="11" type="primary">LOC107419833</name>
</gene>
<feature type="region of interest" description="Disordered" evidence="9">
    <location>
        <begin position="432"/>
        <end position="451"/>
    </location>
</feature>
<evidence type="ECO:0000256" key="8">
    <source>
        <dbReference type="RuleBase" id="RU366017"/>
    </source>
</evidence>
<dbReference type="GO" id="GO:0016757">
    <property type="term" value="F:glycosyltransferase activity"/>
    <property type="evidence" value="ECO:0007669"/>
    <property type="project" value="UniProtKB-UniRule"/>
</dbReference>
<dbReference type="Pfam" id="PF01697">
    <property type="entry name" value="Glyco_transf_92"/>
    <property type="match status" value="1"/>
</dbReference>
<feature type="compositionally biased region" description="Low complexity" evidence="9">
    <location>
        <begin position="432"/>
        <end position="442"/>
    </location>
</feature>
<evidence type="ECO:0000256" key="1">
    <source>
        <dbReference type="ARBA" id="ARBA00004167"/>
    </source>
</evidence>
<dbReference type="PANTHER" id="PTHR21461">
    <property type="entry name" value="GLYCOSYLTRANSFERASE FAMILY 92 PROTEIN"/>
    <property type="match status" value="1"/>
</dbReference>
<evidence type="ECO:0000256" key="3">
    <source>
        <dbReference type="ARBA" id="ARBA00022676"/>
    </source>
</evidence>
<dbReference type="KEGG" id="zju:107419833"/>
<keyword evidence="7" id="KW-0472">Membrane</keyword>